<feature type="region of interest" description="Disordered" evidence="1">
    <location>
        <begin position="139"/>
        <end position="249"/>
    </location>
</feature>
<feature type="compositionally biased region" description="Low complexity" evidence="1">
    <location>
        <begin position="158"/>
        <end position="179"/>
    </location>
</feature>
<dbReference type="PANTHER" id="PTHR34819:SF3">
    <property type="entry name" value="CELL SURFACE PROTEIN"/>
    <property type="match status" value="1"/>
</dbReference>
<feature type="domain" description="DUF11" evidence="3">
    <location>
        <begin position="704"/>
        <end position="806"/>
    </location>
</feature>
<dbReference type="Pfam" id="PF01345">
    <property type="entry name" value="DUF11"/>
    <property type="match status" value="4"/>
</dbReference>
<feature type="region of interest" description="Disordered" evidence="1">
    <location>
        <begin position="287"/>
        <end position="363"/>
    </location>
</feature>
<feature type="compositionally biased region" description="Polar residues" evidence="1">
    <location>
        <begin position="296"/>
        <end position="312"/>
    </location>
</feature>
<feature type="domain" description="DUF11" evidence="3">
    <location>
        <begin position="486"/>
        <end position="565"/>
    </location>
</feature>
<dbReference type="RefSeq" id="WP_152101713.1">
    <property type="nucleotide sequence ID" value="NZ_AP021861.1"/>
</dbReference>
<dbReference type="InterPro" id="IPR047589">
    <property type="entry name" value="DUF11_rpt"/>
</dbReference>
<dbReference type="InterPro" id="IPR001434">
    <property type="entry name" value="OmcB-like_DUF11"/>
</dbReference>
<keyword evidence="2" id="KW-0472">Membrane</keyword>
<gene>
    <name evidence="4" type="ORF">PLANPX_6174</name>
</gene>
<dbReference type="InterPro" id="IPR013783">
    <property type="entry name" value="Ig-like_fold"/>
</dbReference>
<accession>A0A5K7XK67</accession>
<dbReference type="NCBIfam" id="TIGR01451">
    <property type="entry name" value="B_ant_repeat"/>
    <property type="match status" value="1"/>
</dbReference>
<proteinExistence type="predicted"/>
<reference evidence="5" key="1">
    <citation type="submission" date="2019-10" db="EMBL/GenBank/DDBJ databases">
        <title>Lacipirellula parvula gen. nov., sp. nov., representing a lineage of planctomycetes widespread in freshwater anoxic habitats, and description of the family Lacipirellulaceae.</title>
        <authorList>
            <person name="Dedysh S.N."/>
            <person name="Kulichevskaya I.S."/>
            <person name="Beletsky A.V."/>
            <person name="Rakitin A.L."/>
            <person name="Mardanov A.V."/>
            <person name="Ivanova A.A."/>
            <person name="Saltykova V.X."/>
            <person name="Rijpstra W.I.C."/>
            <person name="Sinninghe Damste J.S."/>
            <person name="Ravin N.V."/>
        </authorList>
    </citation>
    <scope>NUCLEOTIDE SEQUENCE [LARGE SCALE GENOMIC DNA]</scope>
    <source>
        <strain evidence="5">PX69</strain>
    </source>
</reference>
<dbReference type="KEGG" id="lpav:PLANPX_6174"/>
<dbReference type="EMBL" id="AP021861">
    <property type="protein sequence ID" value="BBO36562.1"/>
    <property type="molecule type" value="Genomic_DNA"/>
</dbReference>
<feature type="transmembrane region" description="Helical" evidence="2">
    <location>
        <begin position="12"/>
        <end position="37"/>
    </location>
</feature>
<dbReference type="AlphaFoldDB" id="A0A5K7XK67"/>
<dbReference type="Proteomes" id="UP000326837">
    <property type="component" value="Chromosome"/>
</dbReference>
<name>A0A5K7XK67_9BACT</name>
<organism evidence="4 5">
    <name type="scientific">Lacipirellula parvula</name>
    <dbReference type="NCBI Taxonomy" id="2650471"/>
    <lineage>
        <taxon>Bacteria</taxon>
        <taxon>Pseudomonadati</taxon>
        <taxon>Planctomycetota</taxon>
        <taxon>Planctomycetia</taxon>
        <taxon>Pirellulales</taxon>
        <taxon>Lacipirellulaceae</taxon>
        <taxon>Lacipirellula</taxon>
    </lineage>
</organism>
<keyword evidence="2" id="KW-1133">Transmembrane helix</keyword>
<keyword evidence="2" id="KW-0812">Transmembrane</keyword>
<evidence type="ECO:0000313" key="4">
    <source>
        <dbReference type="EMBL" id="BBO36562.1"/>
    </source>
</evidence>
<feature type="domain" description="DUF11" evidence="3">
    <location>
        <begin position="372"/>
        <end position="463"/>
    </location>
</feature>
<sequence length="817" mass="84266">METISAPAPRRLVSRLIPWTLASGVFAGGGFGVYHFAVPATAPRGDQQAVEAVDPFAAPASAGQSEQIKQLFAAGPESAAYPAEASNNRYAAAPMPAPQAPVAAPDADEVDTPRSAAELAPAQNPFAAAAPVDMTPNAAEVTRGQEPGPNKLRTASHTAPVSETPAPSAEAAAPSNPVALSSNPFQSGGRYGEAAPAPAPAPEASAAAANAAAAFGPAETTPAPHEPTLAETPAPAPAATPIPAEFQPQPAPEIQSYHADAPAPAAVAAAEPTMAAPPANPFGAQAAAPMEVASRTEPSFANEVSQSANQLRAQHHAPASAAAEQPAAQHPAALQPSTDITPTPTPGLAAADGSGQPGSRDLEGLQSPAITIQKQTPTEIQVGRPCNFAVRVQNNSKQTVQGVQVHDEVPLGTQLVGTAPKAQVAGSRVQWDLGAMAPGEERIVEMQLLPKTEGELGSVATVTFAAQASAKVRCTKPELALRLTAPPRVMAGEKQLVQIEVSNPGSGEATGVMLLETIPAGVSHEAGPALEFEVGSLLPGASKQLDLLLTAEEAGRIVNTMTARADASLEVQASCEFEVVAPALKVSIDGPKMRYLDRPATYTVNIENPGTASAKELEIITKLPPGLKFKEANNHGEYDAKSHSVHWSLAELPANERGTIQLTALPVEPGQHTVQVATRADRGLEDRTETSLTVEGLVALSFEVKASEGAVEVGRDTSYEITVVNQGSKAAANVQVQVVMPQGLRGVAGNGATQSQVLQDRIAFAPIPQLAPRAEAKFQVQLQGLQAGDQRAKIMVLADEVTEPITKEQSTRVYSDQ</sequence>
<evidence type="ECO:0000256" key="2">
    <source>
        <dbReference type="SAM" id="Phobius"/>
    </source>
</evidence>
<feature type="region of interest" description="Disordered" evidence="1">
    <location>
        <begin position="93"/>
        <end position="115"/>
    </location>
</feature>
<evidence type="ECO:0000313" key="5">
    <source>
        <dbReference type="Proteomes" id="UP000326837"/>
    </source>
</evidence>
<keyword evidence="5" id="KW-1185">Reference proteome</keyword>
<dbReference type="Gene3D" id="2.60.40.10">
    <property type="entry name" value="Immunoglobulins"/>
    <property type="match status" value="3"/>
</dbReference>
<feature type="compositionally biased region" description="Low complexity" evidence="1">
    <location>
        <begin position="316"/>
        <end position="333"/>
    </location>
</feature>
<dbReference type="InterPro" id="IPR051172">
    <property type="entry name" value="Chlamydia_OmcB"/>
</dbReference>
<feature type="domain" description="DUF11" evidence="3">
    <location>
        <begin position="597"/>
        <end position="681"/>
    </location>
</feature>
<dbReference type="PANTHER" id="PTHR34819">
    <property type="entry name" value="LARGE CYSTEINE-RICH PERIPLASMIC PROTEIN OMCB"/>
    <property type="match status" value="1"/>
</dbReference>
<protein>
    <recommendedName>
        <fullName evidence="3">DUF11 domain-containing protein</fullName>
    </recommendedName>
</protein>
<feature type="compositionally biased region" description="Low complexity" evidence="1">
    <location>
        <begin position="202"/>
        <end position="233"/>
    </location>
</feature>
<evidence type="ECO:0000259" key="3">
    <source>
        <dbReference type="Pfam" id="PF01345"/>
    </source>
</evidence>
<evidence type="ECO:0000256" key="1">
    <source>
        <dbReference type="SAM" id="MobiDB-lite"/>
    </source>
</evidence>